<organism evidence="1 2">
    <name type="scientific">Vaccinium darrowii</name>
    <dbReference type="NCBI Taxonomy" id="229202"/>
    <lineage>
        <taxon>Eukaryota</taxon>
        <taxon>Viridiplantae</taxon>
        <taxon>Streptophyta</taxon>
        <taxon>Embryophyta</taxon>
        <taxon>Tracheophyta</taxon>
        <taxon>Spermatophyta</taxon>
        <taxon>Magnoliopsida</taxon>
        <taxon>eudicotyledons</taxon>
        <taxon>Gunneridae</taxon>
        <taxon>Pentapetalae</taxon>
        <taxon>asterids</taxon>
        <taxon>Ericales</taxon>
        <taxon>Ericaceae</taxon>
        <taxon>Vaccinioideae</taxon>
        <taxon>Vaccinieae</taxon>
        <taxon>Vaccinium</taxon>
    </lineage>
</organism>
<comment type="caution">
    <text evidence="1">The sequence shown here is derived from an EMBL/GenBank/DDBJ whole genome shotgun (WGS) entry which is preliminary data.</text>
</comment>
<evidence type="ECO:0000313" key="2">
    <source>
        <dbReference type="Proteomes" id="UP000828048"/>
    </source>
</evidence>
<accession>A0ACB7ZIS0</accession>
<dbReference type="EMBL" id="CM037159">
    <property type="protein sequence ID" value="KAH7865729.1"/>
    <property type="molecule type" value="Genomic_DNA"/>
</dbReference>
<protein>
    <submittedName>
        <fullName evidence="1">Uncharacterized protein</fullName>
    </submittedName>
</protein>
<evidence type="ECO:0000313" key="1">
    <source>
        <dbReference type="EMBL" id="KAH7865729.1"/>
    </source>
</evidence>
<name>A0ACB7ZIS0_9ERIC</name>
<sequence length="136" mass="15736">MMLDFSVKSAYEKWEMIKFIEDLGLSSIWKNLAPPKVECFVWLAIQESIASKSVLARRSIISEDQNLCPLCNVNSESPNHLLLYCDKSWSVASPVSMLLLGRFGVGEMILYLETRLSFRMTLTICQKREWHFGLRR</sequence>
<reference evidence="1 2" key="1">
    <citation type="journal article" date="2021" name="Hortic Res">
        <title>High-quality reference genome and annotation aids understanding of berry development for evergreen blueberry (Vaccinium darrowii).</title>
        <authorList>
            <person name="Yu J."/>
            <person name="Hulse-Kemp A.M."/>
            <person name="Babiker E."/>
            <person name="Staton M."/>
        </authorList>
    </citation>
    <scope>NUCLEOTIDE SEQUENCE [LARGE SCALE GENOMIC DNA]</scope>
    <source>
        <strain evidence="2">cv. NJ 8807/NJ 8810</strain>
        <tissue evidence="1">Young leaf</tissue>
    </source>
</reference>
<gene>
    <name evidence="1" type="ORF">Vadar_010417</name>
</gene>
<proteinExistence type="predicted"/>
<keyword evidence="2" id="KW-1185">Reference proteome</keyword>
<dbReference type="Proteomes" id="UP000828048">
    <property type="component" value="Chromosome 9"/>
</dbReference>